<name>M2UFP8_COCH5</name>
<dbReference type="Proteomes" id="UP000016936">
    <property type="component" value="Unassembled WGS sequence"/>
</dbReference>
<organism evidence="1 2">
    <name type="scientific">Cochliobolus heterostrophus (strain C5 / ATCC 48332 / race O)</name>
    <name type="common">Southern corn leaf blight fungus</name>
    <name type="synonym">Bipolaris maydis</name>
    <dbReference type="NCBI Taxonomy" id="701091"/>
    <lineage>
        <taxon>Eukaryota</taxon>
        <taxon>Fungi</taxon>
        <taxon>Dikarya</taxon>
        <taxon>Ascomycota</taxon>
        <taxon>Pezizomycotina</taxon>
        <taxon>Dothideomycetes</taxon>
        <taxon>Pleosporomycetidae</taxon>
        <taxon>Pleosporales</taxon>
        <taxon>Pleosporineae</taxon>
        <taxon>Pleosporaceae</taxon>
        <taxon>Bipolaris</taxon>
    </lineage>
</organism>
<dbReference type="OMA" id="TIEERNW"/>
<dbReference type="AlphaFoldDB" id="M2UFP8"/>
<keyword evidence="2" id="KW-1185">Reference proteome</keyword>
<gene>
    <name evidence="1" type="ORF">COCHEDRAFT_1115209</name>
</gene>
<dbReference type="EMBL" id="KB445584">
    <property type="protein sequence ID" value="EMD86752.1"/>
    <property type="molecule type" value="Genomic_DNA"/>
</dbReference>
<dbReference type="HOGENOM" id="CLU_1481844_0_0_1"/>
<evidence type="ECO:0000313" key="2">
    <source>
        <dbReference type="Proteomes" id="UP000016936"/>
    </source>
</evidence>
<reference evidence="2" key="2">
    <citation type="journal article" date="2013" name="PLoS Genet.">
        <title>Comparative genome structure, secondary metabolite, and effector coding capacity across Cochliobolus pathogens.</title>
        <authorList>
            <person name="Condon B.J."/>
            <person name="Leng Y."/>
            <person name="Wu D."/>
            <person name="Bushley K.E."/>
            <person name="Ohm R.A."/>
            <person name="Otillar R."/>
            <person name="Martin J."/>
            <person name="Schackwitz W."/>
            <person name="Grimwood J."/>
            <person name="MohdZainudin N."/>
            <person name="Xue C."/>
            <person name="Wang R."/>
            <person name="Manning V.A."/>
            <person name="Dhillon B."/>
            <person name="Tu Z.J."/>
            <person name="Steffenson B.J."/>
            <person name="Salamov A."/>
            <person name="Sun H."/>
            <person name="Lowry S."/>
            <person name="LaButti K."/>
            <person name="Han J."/>
            <person name="Copeland A."/>
            <person name="Lindquist E."/>
            <person name="Barry K."/>
            <person name="Schmutz J."/>
            <person name="Baker S.E."/>
            <person name="Ciuffetti L.M."/>
            <person name="Grigoriev I.V."/>
            <person name="Zhong S."/>
            <person name="Turgeon B.G."/>
        </authorList>
    </citation>
    <scope>NUCLEOTIDE SEQUENCE [LARGE SCALE GENOMIC DNA]</scope>
    <source>
        <strain evidence="2">C5 / ATCC 48332 / race O</strain>
    </source>
</reference>
<protein>
    <submittedName>
        <fullName evidence="1">Uncharacterized protein</fullName>
    </submittedName>
</protein>
<evidence type="ECO:0000313" key="1">
    <source>
        <dbReference type="EMBL" id="EMD86752.1"/>
    </source>
</evidence>
<accession>M2UFP8</accession>
<dbReference type="SUPFAM" id="SSF158791">
    <property type="entry name" value="MgtE N-terminal domain-like"/>
    <property type="match status" value="1"/>
</dbReference>
<sequence length="182" mass="21213">MDLEESIADIRDAIKQCTDSDLGWIIRNLGPKDLLAVYLITDNVDVQRNLLTQGPVKSVSNMLDILSYHEKAEVLKYMCNERRLGVVGTWCKEKKSKELQRLDKWQLQEDNAWRWGLADTRVWTHGMDKRLPGHYPVNMNRCAMCKQIYSNWDSISILDCRKHSYCESCDKDQSHCQSCDIQ</sequence>
<proteinExistence type="predicted"/>
<reference evidence="1 2" key="1">
    <citation type="journal article" date="2012" name="PLoS Pathog.">
        <title>Diverse lifestyles and strategies of plant pathogenesis encoded in the genomes of eighteen Dothideomycetes fungi.</title>
        <authorList>
            <person name="Ohm R.A."/>
            <person name="Feau N."/>
            <person name="Henrissat B."/>
            <person name="Schoch C.L."/>
            <person name="Horwitz B.A."/>
            <person name="Barry K.W."/>
            <person name="Condon B.J."/>
            <person name="Copeland A.C."/>
            <person name="Dhillon B."/>
            <person name="Glaser F."/>
            <person name="Hesse C.N."/>
            <person name="Kosti I."/>
            <person name="LaButti K."/>
            <person name="Lindquist E.A."/>
            <person name="Lucas S."/>
            <person name="Salamov A.A."/>
            <person name="Bradshaw R.E."/>
            <person name="Ciuffetti L."/>
            <person name="Hamelin R.C."/>
            <person name="Kema G.H.J."/>
            <person name="Lawrence C."/>
            <person name="Scott J.A."/>
            <person name="Spatafora J.W."/>
            <person name="Turgeon B.G."/>
            <person name="de Wit P.J.G.M."/>
            <person name="Zhong S."/>
            <person name="Goodwin S.B."/>
            <person name="Grigoriev I.V."/>
        </authorList>
    </citation>
    <scope>NUCLEOTIDE SEQUENCE [LARGE SCALE GENOMIC DNA]</scope>
    <source>
        <strain evidence="2">C5 / ATCC 48332 / race O</strain>
    </source>
</reference>